<evidence type="ECO:0000313" key="12">
    <source>
        <dbReference type="EMBL" id="KAA9340133.1"/>
    </source>
</evidence>
<evidence type="ECO:0000256" key="7">
    <source>
        <dbReference type="ARBA" id="ARBA00022801"/>
    </source>
</evidence>
<dbReference type="InterPro" id="IPR055180">
    <property type="entry name" value="HsdR_RecA-like_helicase_dom_2"/>
</dbReference>
<evidence type="ECO:0000256" key="5">
    <source>
        <dbReference type="ARBA" id="ARBA00022747"/>
    </source>
</evidence>
<dbReference type="PANTHER" id="PTHR30195:SF16">
    <property type="entry name" value="TYPE I RESTRICTION ENZYME ENDONUCLEASE SUBUNIT"/>
    <property type="match status" value="1"/>
</dbReference>
<evidence type="ECO:0000256" key="3">
    <source>
        <dbReference type="ARBA" id="ARBA00022722"/>
    </source>
</evidence>
<name>A0A5N1J6A8_9BACT</name>
<evidence type="ECO:0000313" key="13">
    <source>
        <dbReference type="Proteomes" id="UP000326570"/>
    </source>
</evidence>
<comment type="function">
    <text evidence="10">Subunit R is required for both nuclease and ATPase activities, but not for modification.</text>
</comment>
<dbReference type="PROSITE" id="PS51192">
    <property type="entry name" value="HELICASE_ATP_BIND_1"/>
    <property type="match status" value="1"/>
</dbReference>
<comment type="caution">
    <text evidence="12">The sequence shown here is derived from an EMBL/GenBank/DDBJ whole genome shotgun (WGS) entry which is preliminary data.</text>
</comment>
<evidence type="ECO:0000259" key="11">
    <source>
        <dbReference type="PROSITE" id="PS51192"/>
    </source>
</evidence>
<evidence type="ECO:0000256" key="10">
    <source>
        <dbReference type="RuleBase" id="RU364115"/>
    </source>
</evidence>
<dbReference type="Gene3D" id="3.90.1570.50">
    <property type="match status" value="1"/>
</dbReference>
<dbReference type="AlphaFoldDB" id="A0A5N1J6A8"/>
<dbReference type="Pfam" id="PF12008">
    <property type="entry name" value="EcoR124_C"/>
    <property type="match status" value="1"/>
</dbReference>
<comment type="catalytic activity">
    <reaction evidence="1 10">
        <text>Endonucleolytic cleavage of DNA to give random double-stranded fragments with terminal 5'-phosphates, ATP is simultaneously hydrolyzed.</text>
        <dbReference type="EC" id="3.1.21.3"/>
    </reaction>
</comment>
<dbReference type="Proteomes" id="UP000326570">
    <property type="component" value="Unassembled WGS sequence"/>
</dbReference>
<accession>A0A5N1J6A8</accession>
<dbReference type="Pfam" id="PF04313">
    <property type="entry name" value="HSDR_N"/>
    <property type="match status" value="1"/>
</dbReference>
<dbReference type="InterPro" id="IPR007409">
    <property type="entry name" value="Restrct_endonuc_type1_HsdR_N"/>
</dbReference>
<dbReference type="GO" id="GO:0009307">
    <property type="term" value="P:DNA restriction-modification system"/>
    <property type="evidence" value="ECO:0007669"/>
    <property type="project" value="UniProtKB-KW"/>
</dbReference>
<evidence type="ECO:0000256" key="6">
    <source>
        <dbReference type="ARBA" id="ARBA00022759"/>
    </source>
</evidence>
<evidence type="ECO:0000256" key="9">
    <source>
        <dbReference type="ARBA" id="ARBA00023125"/>
    </source>
</evidence>
<dbReference type="NCBIfam" id="TIGR00348">
    <property type="entry name" value="hsdR"/>
    <property type="match status" value="1"/>
</dbReference>
<keyword evidence="13" id="KW-1185">Reference proteome</keyword>
<dbReference type="InterPro" id="IPR051268">
    <property type="entry name" value="Type-I_R_enzyme_R_subunit"/>
</dbReference>
<dbReference type="Gene3D" id="1.20.58.2040">
    <property type="match status" value="1"/>
</dbReference>
<dbReference type="GO" id="GO:0005524">
    <property type="term" value="F:ATP binding"/>
    <property type="evidence" value="ECO:0007669"/>
    <property type="project" value="UniProtKB-KW"/>
</dbReference>
<dbReference type="InterPro" id="IPR022625">
    <property type="entry name" value="TypeI_RM_Rsu_C"/>
</dbReference>
<proteinExistence type="inferred from homology"/>
<comment type="similarity">
    <text evidence="2 10">Belongs to the HsdR family.</text>
</comment>
<dbReference type="Pfam" id="PF22679">
    <property type="entry name" value="T1R_D3-like"/>
    <property type="match status" value="1"/>
</dbReference>
<organism evidence="12 13">
    <name type="scientific">Adhaeribacter soli</name>
    <dbReference type="NCBI Taxonomy" id="2607655"/>
    <lineage>
        <taxon>Bacteria</taxon>
        <taxon>Pseudomonadati</taxon>
        <taxon>Bacteroidota</taxon>
        <taxon>Cytophagia</taxon>
        <taxon>Cytophagales</taxon>
        <taxon>Hymenobacteraceae</taxon>
        <taxon>Adhaeribacter</taxon>
    </lineage>
</organism>
<dbReference type="GO" id="GO:0003677">
    <property type="term" value="F:DNA binding"/>
    <property type="evidence" value="ECO:0007669"/>
    <property type="project" value="UniProtKB-KW"/>
</dbReference>
<dbReference type="CDD" id="cd18030">
    <property type="entry name" value="DEXHc_RE_I_HsdR"/>
    <property type="match status" value="1"/>
</dbReference>
<dbReference type="RefSeq" id="WP_150903205.1">
    <property type="nucleotide sequence ID" value="NZ_VTWT01000003.1"/>
</dbReference>
<dbReference type="EMBL" id="VTWT01000003">
    <property type="protein sequence ID" value="KAA9340133.1"/>
    <property type="molecule type" value="Genomic_DNA"/>
</dbReference>
<dbReference type="SMART" id="SM00487">
    <property type="entry name" value="DEXDc"/>
    <property type="match status" value="1"/>
</dbReference>
<evidence type="ECO:0000256" key="2">
    <source>
        <dbReference type="ARBA" id="ARBA00008598"/>
    </source>
</evidence>
<dbReference type="EC" id="3.1.21.3" evidence="10"/>
<dbReference type="Pfam" id="PF18766">
    <property type="entry name" value="SWI2_SNF2"/>
    <property type="match status" value="1"/>
</dbReference>
<keyword evidence="3" id="KW-0540">Nuclease</keyword>
<keyword evidence="7 10" id="KW-0378">Hydrolase</keyword>
<dbReference type="CDD" id="cd22332">
    <property type="entry name" value="HsdR_N"/>
    <property type="match status" value="1"/>
</dbReference>
<protein>
    <recommendedName>
        <fullName evidence="10">Type I restriction enzyme endonuclease subunit</fullName>
        <shortName evidence="10">R protein</shortName>
        <ecNumber evidence="10">3.1.21.3</ecNumber>
    </recommendedName>
</protein>
<dbReference type="CDD" id="cd18800">
    <property type="entry name" value="SF2_C_EcoR124I-like"/>
    <property type="match status" value="1"/>
</dbReference>
<dbReference type="InterPro" id="IPR004473">
    <property type="entry name" value="Restrct_endonuc_typeI_HsdR"/>
</dbReference>
<reference evidence="12 13" key="1">
    <citation type="submission" date="2019-09" db="EMBL/GenBank/DDBJ databases">
        <title>Genome sequence of Adhaeribacter sp. M2.</title>
        <authorList>
            <person name="Srinivasan S."/>
        </authorList>
    </citation>
    <scope>NUCLEOTIDE SEQUENCE [LARGE SCALE GENOMIC DNA]</scope>
    <source>
        <strain evidence="12 13">M2</strain>
    </source>
</reference>
<gene>
    <name evidence="12" type="ORF">F0P94_07230</name>
</gene>
<dbReference type="InterPro" id="IPR040980">
    <property type="entry name" value="SWI2_SNF2"/>
</dbReference>
<dbReference type="SUPFAM" id="SSF52540">
    <property type="entry name" value="P-loop containing nucleoside triphosphate hydrolases"/>
    <property type="match status" value="2"/>
</dbReference>
<keyword evidence="9 10" id="KW-0238">DNA-binding</keyword>
<evidence type="ECO:0000256" key="1">
    <source>
        <dbReference type="ARBA" id="ARBA00000851"/>
    </source>
</evidence>
<evidence type="ECO:0000256" key="8">
    <source>
        <dbReference type="ARBA" id="ARBA00022840"/>
    </source>
</evidence>
<keyword evidence="5 10" id="KW-0680">Restriction system</keyword>
<keyword evidence="4 10" id="KW-0547">Nucleotide-binding</keyword>
<dbReference type="PANTHER" id="PTHR30195">
    <property type="entry name" value="TYPE I SITE-SPECIFIC DEOXYRIBONUCLEASE PROTEIN SUBUNIT M AND R"/>
    <property type="match status" value="1"/>
</dbReference>
<dbReference type="Gene3D" id="3.40.50.300">
    <property type="entry name" value="P-loop containing nucleotide triphosphate hydrolases"/>
    <property type="match status" value="2"/>
</dbReference>
<keyword evidence="6 12" id="KW-0255">Endonuclease</keyword>
<evidence type="ECO:0000256" key="4">
    <source>
        <dbReference type="ARBA" id="ARBA00022741"/>
    </source>
</evidence>
<keyword evidence="8 10" id="KW-0067">ATP-binding</keyword>
<dbReference type="GO" id="GO:0009035">
    <property type="term" value="F:type I site-specific deoxyribonuclease activity"/>
    <property type="evidence" value="ECO:0007669"/>
    <property type="project" value="UniProtKB-EC"/>
</dbReference>
<dbReference type="InterPro" id="IPR027417">
    <property type="entry name" value="P-loop_NTPase"/>
</dbReference>
<dbReference type="InterPro" id="IPR014001">
    <property type="entry name" value="Helicase_ATP-bd"/>
</dbReference>
<comment type="subunit">
    <text evidence="10">The type I restriction/modification system is composed of three polypeptides R, M and S.</text>
</comment>
<feature type="domain" description="Helicase ATP-binding" evidence="11">
    <location>
        <begin position="251"/>
        <end position="416"/>
    </location>
</feature>
<sequence length="955" mass="110007">MSKQPEQELEDNLVKQLQTLGYAFVSIKDEQALLANLKTQLEKYNQVTLTAKEFERVLNHLNKGNVFDRAKILRDKMQLTKDNGESIYLEFIQQEDWSQNQFQVTQQVSMAGLYKNRYDVTLLVNGLPLVQIELKRRGLELKEAFNQVNRYHRHSFGASHGLYQYAQLFVISNGVNTKYYANNKSQSFKQTFYWADKNNKLITQLEAFAKVFLEPSYLAKMLTKYIVLNETHKILMVLRPYQYYATEAIINQVKSSDQNGYIWHTTGSGKTLTSFKASQILMHLPKVHKVVFVVDRKDLDFQTTKEFNSFSAGSIDGTDDTRALVNQLAGSTKLIVTTIQKLNNAIGNARFTGKMEALQNERIVFIFDECHRSQFGETHNRIKRYFANAQLFGFTGTPIFAENVIKNDLGKRTTKDLFGECLHKYLITDAIKDENVLKFSVEYIGRYKEKEGSNTNLDIEVEDIDTKELLESPQRLEKITDYIIENHSKKTHGKDLTGMFCVGSVDTLIKYYELFKQRKTEGRHNLKIATIFSYTENEEDKGATGILPDFSEEPIQLAAEPTKTYCAASHTREKLDAFIADYNTLFGTKFTTTDSQSFYNYYNDISKRVKNREIDILLVVNMFLTGFDSPAVNTLYVDKNLKHHGLIQAYSRTNRLYTEQKSQGNIVCFRNLKQATDDAIALFSNKDAKETILMAPFEDYVSKFNIAFAELLKIAPSVSSVDNLPSENEELQFVTAFRELMRIKNILVTFADFSFDNLAMSEQSFEDYKSKYLDLYDKVKTGTSKEKESILNDVDFELELIHRDEINVAYILKLLAKLSNAKPEEQDKQKRAILEILTGETTLRSKRELIRKFIEENLPHIEDTDDVQEAFENFWAAEQMKAFDALTAEEKLDPVKLQAVLGNYLFTERKPLRDEVLSMLPAMPKLLERKPVAERITTKMIGFVETFIRGMGARL</sequence>